<dbReference type="Gene3D" id="3.30.70.330">
    <property type="match status" value="1"/>
</dbReference>
<protein>
    <submittedName>
        <fullName evidence="4">(pine wood nematode) hypothetical protein</fullName>
    </submittedName>
    <submittedName>
        <fullName evidence="8">RRM domain-containing protein</fullName>
    </submittedName>
</protein>
<proteinExistence type="predicted"/>
<sequence>MEVNTEKQKKLKKRVRPKKKGIRQEIRRKIEEALLAKNSDVVDLVEPDVDGDFRASLSDVLSRLSLENMDKVGALTTAQLKSISNLSNLFEITGDDKNQLNVILKNDAKENLEEKMVYVDNLPPTCSADQLKKRASVFGNVVQVTLPQVDRLKRRSCPGMEYPINSGFGFVQFTSKVAARRFCKAYYINSHLNRGHHHRKKKTAENKDKSQPETDQSDITKLLEEAQTVAATRRKRRCTDISTSEMSGDSGGESDVPIKKAKTEGNQGNDGQEKKKRKRKKKGKLPKMTLATFFTRIQAFSFRRYKKLKDEYLELKKNSEKELKNILRPQLEDDKGSKELKAGEDSAVDENKERTDKSGKKPRARLMKTAAKVKNASFDVFRQSNV</sequence>
<evidence type="ECO:0000259" key="3">
    <source>
        <dbReference type="PROSITE" id="PS50102"/>
    </source>
</evidence>
<dbReference type="Proteomes" id="UP000582659">
    <property type="component" value="Unassembled WGS sequence"/>
</dbReference>
<dbReference type="Proteomes" id="UP000659654">
    <property type="component" value="Unassembled WGS sequence"/>
</dbReference>
<reference evidence="5" key="2">
    <citation type="submission" date="2020-08" db="EMBL/GenBank/DDBJ databases">
        <authorList>
            <person name="Kikuchi T."/>
        </authorList>
    </citation>
    <scope>NUCLEOTIDE SEQUENCE</scope>
    <source>
        <strain evidence="4">Ka4C1</strain>
    </source>
</reference>
<dbReference type="InterPro" id="IPR000504">
    <property type="entry name" value="RRM_dom"/>
</dbReference>
<evidence type="ECO:0000313" key="6">
    <source>
        <dbReference type="Proteomes" id="UP000095284"/>
    </source>
</evidence>
<feature type="compositionally biased region" description="Basic and acidic residues" evidence="2">
    <location>
        <begin position="203"/>
        <end position="212"/>
    </location>
</feature>
<feature type="compositionally biased region" description="Basic residues" evidence="2">
    <location>
        <begin position="274"/>
        <end position="285"/>
    </location>
</feature>
<dbReference type="AlphaFoldDB" id="A0A1I7S3L5"/>
<keyword evidence="7" id="KW-1185">Reference proteome</keyword>
<gene>
    <name evidence="4" type="ORF">BXYJ_LOCUS9402</name>
</gene>
<feature type="compositionally biased region" description="Basic and acidic residues" evidence="2">
    <location>
        <begin position="326"/>
        <end position="359"/>
    </location>
</feature>
<dbReference type="InterPro" id="IPR035979">
    <property type="entry name" value="RBD_domain_sf"/>
</dbReference>
<dbReference type="CDD" id="cd00590">
    <property type="entry name" value="RRM_SF"/>
    <property type="match status" value="1"/>
</dbReference>
<evidence type="ECO:0000313" key="5">
    <source>
        <dbReference type="EMBL" id="CAG9116392.1"/>
    </source>
</evidence>
<accession>A0A1I7S3L5</accession>
<evidence type="ECO:0000313" key="7">
    <source>
        <dbReference type="Proteomes" id="UP000659654"/>
    </source>
</evidence>
<name>A0A1I7S3L5_BURXY</name>
<dbReference type="PROSITE" id="PS50102">
    <property type="entry name" value="RRM"/>
    <property type="match status" value="1"/>
</dbReference>
<dbReference type="Pfam" id="PF00076">
    <property type="entry name" value="RRM_1"/>
    <property type="match status" value="1"/>
</dbReference>
<dbReference type="eggNOG" id="KOG1292">
    <property type="taxonomic scope" value="Eukaryota"/>
</dbReference>
<dbReference type="SUPFAM" id="SSF54928">
    <property type="entry name" value="RNA-binding domain, RBD"/>
    <property type="match status" value="1"/>
</dbReference>
<evidence type="ECO:0000313" key="8">
    <source>
        <dbReference type="WBParaSite" id="BXY_0759600.1"/>
    </source>
</evidence>
<reference evidence="8" key="1">
    <citation type="submission" date="2016-11" db="UniProtKB">
        <authorList>
            <consortium name="WormBaseParasite"/>
        </authorList>
    </citation>
    <scope>IDENTIFICATION</scope>
</reference>
<feature type="domain" description="RRM" evidence="3">
    <location>
        <begin position="115"/>
        <end position="205"/>
    </location>
</feature>
<dbReference type="InterPro" id="IPR012677">
    <property type="entry name" value="Nucleotide-bd_a/b_plait_sf"/>
</dbReference>
<dbReference type="GO" id="GO:0003723">
    <property type="term" value="F:RNA binding"/>
    <property type="evidence" value="ECO:0007669"/>
    <property type="project" value="UniProtKB-UniRule"/>
</dbReference>
<feature type="compositionally biased region" description="Basic residues" evidence="2">
    <location>
        <begin position="9"/>
        <end position="21"/>
    </location>
</feature>
<feature type="region of interest" description="Disordered" evidence="2">
    <location>
        <begin position="1"/>
        <end position="22"/>
    </location>
</feature>
<organism evidence="6 8">
    <name type="scientific">Bursaphelenchus xylophilus</name>
    <name type="common">Pinewood nematode worm</name>
    <name type="synonym">Aphelenchoides xylophilus</name>
    <dbReference type="NCBI Taxonomy" id="6326"/>
    <lineage>
        <taxon>Eukaryota</taxon>
        <taxon>Metazoa</taxon>
        <taxon>Ecdysozoa</taxon>
        <taxon>Nematoda</taxon>
        <taxon>Chromadorea</taxon>
        <taxon>Rhabditida</taxon>
        <taxon>Tylenchina</taxon>
        <taxon>Tylenchomorpha</taxon>
        <taxon>Aphelenchoidea</taxon>
        <taxon>Aphelenchoididae</taxon>
        <taxon>Bursaphelenchus</taxon>
    </lineage>
</organism>
<dbReference type="OrthoDB" id="5871699at2759"/>
<keyword evidence="1" id="KW-0694">RNA-binding</keyword>
<feature type="region of interest" description="Disordered" evidence="2">
    <location>
        <begin position="194"/>
        <end position="287"/>
    </location>
</feature>
<dbReference type="WBParaSite" id="BXY_0759600.1">
    <property type="protein sequence ID" value="BXY_0759600.1"/>
    <property type="gene ID" value="BXY_0759600"/>
</dbReference>
<evidence type="ECO:0000256" key="2">
    <source>
        <dbReference type="SAM" id="MobiDB-lite"/>
    </source>
</evidence>
<dbReference type="EMBL" id="CAJFCV020000004">
    <property type="protein sequence ID" value="CAG9116392.1"/>
    <property type="molecule type" value="Genomic_DNA"/>
</dbReference>
<dbReference type="Proteomes" id="UP000095284">
    <property type="component" value="Unplaced"/>
</dbReference>
<evidence type="ECO:0000256" key="1">
    <source>
        <dbReference type="PROSITE-ProRule" id="PRU00176"/>
    </source>
</evidence>
<feature type="region of interest" description="Disordered" evidence="2">
    <location>
        <begin position="326"/>
        <end position="367"/>
    </location>
</feature>
<dbReference type="EMBL" id="CAJFDI010000004">
    <property type="protein sequence ID" value="CAD5226857.1"/>
    <property type="molecule type" value="Genomic_DNA"/>
</dbReference>
<evidence type="ECO:0000313" key="4">
    <source>
        <dbReference type="EMBL" id="CAD5226857.1"/>
    </source>
</evidence>